<dbReference type="STRING" id="1121395.SAMN02745215_00799"/>
<reference evidence="10" key="1">
    <citation type="submission" date="2016-12" db="EMBL/GenBank/DDBJ databases">
        <authorList>
            <person name="Varghese N."/>
            <person name="Submissions S."/>
        </authorList>
    </citation>
    <scope>NUCLEOTIDE SEQUENCE [LARGE SCALE GENOMIC DNA]</scope>
    <source>
        <strain evidence="10">DSM 11544</strain>
    </source>
</reference>
<organism evidence="9 10">
    <name type="scientific">Desulfitobacterium chlororespirans DSM 11544</name>
    <dbReference type="NCBI Taxonomy" id="1121395"/>
    <lineage>
        <taxon>Bacteria</taxon>
        <taxon>Bacillati</taxon>
        <taxon>Bacillota</taxon>
        <taxon>Clostridia</taxon>
        <taxon>Eubacteriales</taxon>
        <taxon>Desulfitobacteriaceae</taxon>
        <taxon>Desulfitobacterium</taxon>
    </lineage>
</organism>
<keyword evidence="3" id="KW-1003">Cell membrane</keyword>
<name>A0A1M7SG95_9FIRM</name>
<dbReference type="PANTHER" id="PTHR23517:SF2">
    <property type="entry name" value="MULTIDRUG RESISTANCE PROTEIN MDTH"/>
    <property type="match status" value="1"/>
</dbReference>
<gene>
    <name evidence="9" type="ORF">SAMN02745215_00799</name>
</gene>
<dbReference type="PROSITE" id="PS50850">
    <property type="entry name" value="MFS"/>
    <property type="match status" value="1"/>
</dbReference>
<evidence type="ECO:0000256" key="4">
    <source>
        <dbReference type="ARBA" id="ARBA00022692"/>
    </source>
</evidence>
<feature type="transmembrane region" description="Helical" evidence="7">
    <location>
        <begin position="296"/>
        <end position="313"/>
    </location>
</feature>
<dbReference type="GO" id="GO:0005886">
    <property type="term" value="C:plasma membrane"/>
    <property type="evidence" value="ECO:0007669"/>
    <property type="project" value="UniProtKB-SubCell"/>
</dbReference>
<keyword evidence="6 7" id="KW-0472">Membrane</keyword>
<dbReference type="Proteomes" id="UP000184010">
    <property type="component" value="Unassembled WGS sequence"/>
</dbReference>
<comment type="subcellular location">
    <subcellularLocation>
        <location evidence="1">Cell membrane</location>
        <topology evidence="1">Multi-pass membrane protein</topology>
    </subcellularLocation>
</comment>
<feature type="transmembrane region" description="Helical" evidence="7">
    <location>
        <begin position="333"/>
        <end position="356"/>
    </location>
</feature>
<feature type="transmembrane region" description="Helical" evidence="7">
    <location>
        <begin position="368"/>
        <end position="390"/>
    </location>
</feature>
<dbReference type="InterPro" id="IPR050171">
    <property type="entry name" value="MFS_Transporters"/>
</dbReference>
<evidence type="ECO:0000256" key="1">
    <source>
        <dbReference type="ARBA" id="ARBA00004651"/>
    </source>
</evidence>
<evidence type="ECO:0000256" key="2">
    <source>
        <dbReference type="ARBA" id="ARBA00022448"/>
    </source>
</evidence>
<feature type="transmembrane region" description="Helical" evidence="7">
    <location>
        <begin position="47"/>
        <end position="64"/>
    </location>
</feature>
<feature type="transmembrane region" description="Helical" evidence="7">
    <location>
        <begin position="248"/>
        <end position="267"/>
    </location>
</feature>
<dbReference type="EMBL" id="FRDN01000004">
    <property type="protein sequence ID" value="SHN57487.1"/>
    <property type="molecule type" value="Genomic_DNA"/>
</dbReference>
<feature type="transmembrane region" description="Helical" evidence="7">
    <location>
        <begin position="164"/>
        <end position="183"/>
    </location>
</feature>
<evidence type="ECO:0000256" key="3">
    <source>
        <dbReference type="ARBA" id="ARBA00022475"/>
    </source>
</evidence>
<feature type="transmembrane region" description="Helical" evidence="7">
    <location>
        <begin position="136"/>
        <end position="158"/>
    </location>
</feature>
<dbReference type="AlphaFoldDB" id="A0A1M7SG95"/>
<dbReference type="Gene3D" id="1.20.1250.20">
    <property type="entry name" value="MFS general substrate transporter like domains"/>
    <property type="match status" value="1"/>
</dbReference>
<proteinExistence type="predicted"/>
<dbReference type="RefSeq" id="WP_072771376.1">
    <property type="nucleotide sequence ID" value="NZ_FRDN01000004.1"/>
</dbReference>
<evidence type="ECO:0000256" key="6">
    <source>
        <dbReference type="ARBA" id="ARBA00023136"/>
    </source>
</evidence>
<keyword evidence="2" id="KW-0813">Transport</keyword>
<feature type="transmembrane region" description="Helical" evidence="7">
    <location>
        <begin position="274"/>
        <end position="290"/>
    </location>
</feature>
<evidence type="ECO:0000256" key="7">
    <source>
        <dbReference type="SAM" id="Phobius"/>
    </source>
</evidence>
<dbReference type="PANTHER" id="PTHR23517">
    <property type="entry name" value="RESISTANCE PROTEIN MDTM, PUTATIVE-RELATED-RELATED"/>
    <property type="match status" value="1"/>
</dbReference>
<keyword evidence="10" id="KW-1185">Reference proteome</keyword>
<feature type="transmembrane region" description="Helical" evidence="7">
    <location>
        <begin position="12"/>
        <end position="35"/>
    </location>
</feature>
<evidence type="ECO:0000259" key="8">
    <source>
        <dbReference type="PROSITE" id="PS50850"/>
    </source>
</evidence>
<dbReference type="Pfam" id="PF07690">
    <property type="entry name" value="MFS_1"/>
    <property type="match status" value="1"/>
</dbReference>
<evidence type="ECO:0000313" key="9">
    <source>
        <dbReference type="EMBL" id="SHN57487.1"/>
    </source>
</evidence>
<dbReference type="InterPro" id="IPR011701">
    <property type="entry name" value="MFS"/>
</dbReference>
<feature type="transmembrane region" description="Helical" evidence="7">
    <location>
        <begin position="76"/>
        <end position="94"/>
    </location>
</feature>
<feature type="transmembrane region" description="Helical" evidence="7">
    <location>
        <begin position="100"/>
        <end position="124"/>
    </location>
</feature>
<accession>A0A1M7SG95</accession>
<feature type="domain" description="Major facilitator superfamily (MFS) profile" evidence="8">
    <location>
        <begin position="9"/>
        <end position="391"/>
    </location>
</feature>
<dbReference type="InterPro" id="IPR020846">
    <property type="entry name" value="MFS_dom"/>
</dbReference>
<sequence length="401" mass="42904">MAERNKELVTKVSILSVAFLLYTTSILQSTLGAIAKAFPGTDPETVKLLQSITPLMMLIFSTLCGQLERFISKRKILFAAMCLMVIGGVTPAFFGNSFEFLIVMKGVFGAGYGLAFPLSASLIADFFDGRERSKMMGFKGAVGAASGVVMSMLGGVLANIHWRYAYLGYLLIIPVALFIMFTLPEPDKSVKKEKPAKGEGASWGRLTPLTFIISLLNIGFNIMMYTFFTSVAIVIVLTNVGNSAQAGMVNSMYTACAFVAGLLFVFVKQIFKRYTIVLAVALVGASFLTMLNANSFPLFILGGVLFGLGFGTYNPEMNLLVIGSAKEKSAATLAMSVYVAGQAIGQFISPIILKYATGMLGLAGPKAGWMIAAPALLVASVVLILFIALVKPKNNNTPINQ</sequence>
<evidence type="ECO:0000313" key="10">
    <source>
        <dbReference type="Proteomes" id="UP000184010"/>
    </source>
</evidence>
<dbReference type="GO" id="GO:0022857">
    <property type="term" value="F:transmembrane transporter activity"/>
    <property type="evidence" value="ECO:0007669"/>
    <property type="project" value="InterPro"/>
</dbReference>
<feature type="transmembrane region" description="Helical" evidence="7">
    <location>
        <begin position="203"/>
        <end position="236"/>
    </location>
</feature>
<keyword evidence="4 7" id="KW-0812">Transmembrane</keyword>
<keyword evidence="5 7" id="KW-1133">Transmembrane helix</keyword>
<dbReference type="SUPFAM" id="SSF103473">
    <property type="entry name" value="MFS general substrate transporter"/>
    <property type="match status" value="1"/>
</dbReference>
<protein>
    <submittedName>
        <fullName evidence="9">Predicted arabinose efflux permease, MFS family</fullName>
    </submittedName>
</protein>
<evidence type="ECO:0000256" key="5">
    <source>
        <dbReference type="ARBA" id="ARBA00022989"/>
    </source>
</evidence>
<dbReference type="InterPro" id="IPR036259">
    <property type="entry name" value="MFS_trans_sf"/>
</dbReference>